<dbReference type="InterPro" id="IPR005893">
    <property type="entry name" value="PotA-like"/>
</dbReference>
<feature type="domain" description="ABC transporter" evidence="8">
    <location>
        <begin position="9"/>
        <end position="239"/>
    </location>
</feature>
<evidence type="ECO:0000256" key="6">
    <source>
        <dbReference type="ARBA" id="ARBA00023136"/>
    </source>
</evidence>
<dbReference type="PROSITE" id="PS50893">
    <property type="entry name" value="ABC_TRANSPORTER_2"/>
    <property type="match status" value="1"/>
</dbReference>
<dbReference type="Pfam" id="PF00005">
    <property type="entry name" value="ABC_tran"/>
    <property type="match status" value="1"/>
</dbReference>
<dbReference type="InterPro" id="IPR050093">
    <property type="entry name" value="ABC_SmlMolc_Importer"/>
</dbReference>
<dbReference type="EMBL" id="PEGB01000005">
    <property type="protein sequence ID" value="RLU09129.1"/>
    <property type="molecule type" value="Genomic_DNA"/>
</dbReference>
<comment type="caution">
    <text evidence="9">The sequence shown here is derived from an EMBL/GenBank/DDBJ whole genome shotgun (WGS) entry which is preliminary data.</text>
</comment>
<dbReference type="GO" id="GO:0005524">
    <property type="term" value="F:ATP binding"/>
    <property type="evidence" value="ECO:0007669"/>
    <property type="project" value="UniProtKB-KW"/>
</dbReference>
<dbReference type="Gene3D" id="3.40.50.300">
    <property type="entry name" value="P-loop containing nucleotide triphosphate hydrolases"/>
    <property type="match status" value="1"/>
</dbReference>
<comment type="function">
    <text evidence="7">Part of the ABC transporter complex PotABCD involved in spermidine/putrescine import. Responsible for energy coupling to the transport system.</text>
</comment>
<dbReference type="NCBIfam" id="TIGR01187">
    <property type="entry name" value="potA"/>
    <property type="match status" value="1"/>
</dbReference>
<dbReference type="Pfam" id="PF08402">
    <property type="entry name" value="TOBE_2"/>
    <property type="match status" value="1"/>
</dbReference>
<evidence type="ECO:0000256" key="1">
    <source>
        <dbReference type="ARBA" id="ARBA00022448"/>
    </source>
</evidence>
<evidence type="ECO:0000313" key="10">
    <source>
        <dbReference type="Proteomes" id="UP000282140"/>
    </source>
</evidence>
<evidence type="ECO:0000256" key="2">
    <source>
        <dbReference type="ARBA" id="ARBA00022475"/>
    </source>
</evidence>
<dbReference type="PANTHER" id="PTHR42781:SF6">
    <property type="entry name" value="SPERMIDINE_PUTRESCINE IMPORT ATP-BINDING PROTEIN POTA"/>
    <property type="match status" value="1"/>
</dbReference>
<dbReference type="Proteomes" id="UP000282140">
    <property type="component" value="Unassembled WGS sequence"/>
</dbReference>
<dbReference type="FunFam" id="3.40.50.300:FF:000425">
    <property type="entry name" value="Probable ABC transporter, ATP-binding subunit"/>
    <property type="match status" value="1"/>
</dbReference>
<keyword evidence="5 7" id="KW-1278">Translocase</keyword>
<dbReference type="InterPro" id="IPR003439">
    <property type="entry name" value="ABC_transporter-like_ATP-bd"/>
</dbReference>
<dbReference type="AlphaFoldDB" id="A0A3L8CMV8"/>
<protein>
    <recommendedName>
        <fullName evidence="7">Spermidine/putrescine import ATP-binding protein PotA</fullName>
        <ecNumber evidence="7">7.6.2.11</ecNumber>
    </recommendedName>
</protein>
<keyword evidence="10" id="KW-1185">Reference proteome</keyword>
<name>A0A3L8CMV8_9PSED</name>
<dbReference type="PANTHER" id="PTHR42781">
    <property type="entry name" value="SPERMIDINE/PUTRESCINE IMPORT ATP-BINDING PROTEIN POTA"/>
    <property type="match status" value="1"/>
</dbReference>
<dbReference type="SUPFAM" id="SSF52540">
    <property type="entry name" value="P-loop containing nucleoside triphosphate hydrolases"/>
    <property type="match status" value="1"/>
</dbReference>
<dbReference type="InterPro" id="IPR008995">
    <property type="entry name" value="Mo/tungstate-bd_C_term_dom"/>
</dbReference>
<evidence type="ECO:0000259" key="8">
    <source>
        <dbReference type="PROSITE" id="PS50893"/>
    </source>
</evidence>
<keyword evidence="2 7" id="KW-1003">Cell membrane</keyword>
<evidence type="ECO:0000256" key="3">
    <source>
        <dbReference type="ARBA" id="ARBA00022741"/>
    </source>
</evidence>
<gene>
    <name evidence="7" type="primary">potA</name>
    <name evidence="9" type="ORF">CS078_13330</name>
</gene>
<dbReference type="InterPro" id="IPR017871">
    <property type="entry name" value="ABC_transporter-like_CS"/>
</dbReference>
<evidence type="ECO:0000256" key="4">
    <source>
        <dbReference type="ARBA" id="ARBA00022840"/>
    </source>
</evidence>
<organism evidence="9 10">
    <name type="scientific">Pseudomonas prosekii</name>
    <dbReference type="NCBI Taxonomy" id="1148509"/>
    <lineage>
        <taxon>Bacteria</taxon>
        <taxon>Pseudomonadati</taxon>
        <taxon>Pseudomonadota</taxon>
        <taxon>Gammaproteobacteria</taxon>
        <taxon>Pseudomonadales</taxon>
        <taxon>Pseudomonadaceae</taxon>
        <taxon>Pseudomonas</taxon>
    </lineage>
</organism>
<dbReference type="InterPro" id="IPR003593">
    <property type="entry name" value="AAA+_ATPase"/>
</dbReference>
<dbReference type="EC" id="7.6.2.11" evidence="7"/>
<dbReference type="PROSITE" id="PS00211">
    <property type="entry name" value="ABC_TRANSPORTER_1"/>
    <property type="match status" value="1"/>
</dbReference>
<dbReference type="InterPro" id="IPR013611">
    <property type="entry name" value="Transp-assoc_OB_typ2"/>
</dbReference>
<dbReference type="GO" id="GO:0015697">
    <property type="term" value="P:quaternary ammonium group transport"/>
    <property type="evidence" value="ECO:0007669"/>
    <property type="project" value="UniProtKB-ARBA"/>
</dbReference>
<dbReference type="SUPFAM" id="SSF50331">
    <property type="entry name" value="MOP-like"/>
    <property type="match status" value="1"/>
</dbReference>
<dbReference type="SMART" id="SM00382">
    <property type="entry name" value="AAA"/>
    <property type="match status" value="1"/>
</dbReference>
<comment type="subunit">
    <text evidence="7">The complex is composed of two ATP-binding proteins (PotA), two transmembrane proteins (PotB and PotC) and a solute-binding protein (PotD).</text>
</comment>
<dbReference type="GO" id="GO:0016887">
    <property type="term" value="F:ATP hydrolysis activity"/>
    <property type="evidence" value="ECO:0007669"/>
    <property type="project" value="InterPro"/>
</dbReference>
<comment type="similarity">
    <text evidence="7">Belongs to the ABC transporter superfamily. Spermidine/putrescine importer (TC 3.A.1.11.1) family.</text>
</comment>
<accession>A0A3L8CMV8</accession>
<dbReference type="GO" id="GO:0015417">
    <property type="term" value="F:ABC-type polyamine transporter activity"/>
    <property type="evidence" value="ECO:0007669"/>
    <property type="project" value="UniProtKB-EC"/>
</dbReference>
<sequence length="378" mass="40662">MTTHELPAVSFQGVTRRYGNVSAVSDLSLDIARGEFFALLGSSGSGKTTLLMLLAGFDTPTEGQVLMSGKSVSDLPPHRRQIGVVFQNYALFPHLTAAENVAYPLKMRGVGRSERDERVKAALSLVNLTDRWASYPSQLSGGQQQRIALARALVFGPDILLMDEPLGALDRRLRDQMQQELKRIQHELGITVIYVTHDQSEAMAMADRIGIMAGGKLLQVADPESIYAAPSNHFVARFVGECSILRVNAWDGGLGYEIAGACQALPSRATAPFDIVVRPENVALHSASSSPVNPAFGIPATIRDITYLGAGWRVGLELSDGQFLLANVMRGDELAGSLVPGKSVVAQWASTAVAVLPSEEPSPNESFEELNHAIEKTA</sequence>
<keyword evidence="6 7" id="KW-0472">Membrane</keyword>
<dbReference type="InterPro" id="IPR027417">
    <property type="entry name" value="P-loop_NTPase"/>
</dbReference>
<evidence type="ECO:0000256" key="5">
    <source>
        <dbReference type="ARBA" id="ARBA00022967"/>
    </source>
</evidence>
<evidence type="ECO:0000256" key="7">
    <source>
        <dbReference type="RuleBase" id="RU364083"/>
    </source>
</evidence>
<dbReference type="RefSeq" id="WP_121757281.1">
    <property type="nucleotide sequence ID" value="NZ_PEGB01000005.1"/>
</dbReference>
<evidence type="ECO:0000313" key="9">
    <source>
        <dbReference type="EMBL" id="RLU09129.1"/>
    </source>
</evidence>
<proteinExistence type="inferred from homology"/>
<keyword evidence="1 7" id="KW-0813">Transport</keyword>
<comment type="catalytic activity">
    <reaction evidence="7">
        <text>ATP + H2O + polyamine-[polyamine-binding protein]Side 1 = ADP + phosphate + polyamineSide 2 + [polyamine-binding protein]Side 1.</text>
        <dbReference type="EC" id="7.6.2.11"/>
    </reaction>
</comment>
<dbReference type="GO" id="GO:0043190">
    <property type="term" value="C:ATP-binding cassette (ABC) transporter complex"/>
    <property type="evidence" value="ECO:0007669"/>
    <property type="project" value="InterPro"/>
</dbReference>
<reference evidence="9 10" key="1">
    <citation type="journal article" date="2018" name="Front. Microbiol.">
        <title>Discovery of Phloeophagus Beetles as a Source of Pseudomonas Strains That Produce Potentially New Bioactive Substances and Description of Pseudomonas bohemica sp. nov.</title>
        <authorList>
            <person name="Saati-Santamaria Z."/>
            <person name="Lopez-Mondejar R."/>
            <person name="Jimenez-Gomez A."/>
            <person name="Diez-Mendez A."/>
            <person name="Vetrovsky T."/>
            <person name="Igual J.M."/>
            <person name="Velazquez E."/>
            <person name="Kolarik M."/>
            <person name="Rivas R."/>
            <person name="Garcia-Fraile P."/>
        </authorList>
    </citation>
    <scope>NUCLEOTIDE SEQUENCE [LARGE SCALE GENOMIC DNA]</scope>
    <source>
        <strain evidence="9 10">A2-NA13</strain>
    </source>
</reference>
<keyword evidence="3 7" id="KW-0547">Nucleotide-binding</keyword>
<keyword evidence="4 7" id="KW-0067">ATP-binding</keyword>